<gene>
    <name evidence="1" type="ORF">ACFOSB_03200</name>
</gene>
<sequence>MTSMEYGRHVRRVMEWDEVTLDEPVLRAPVDLTHGSVFVVEEDDAPRAAPSLITSVARLLGRRPPG</sequence>
<evidence type="ECO:0000313" key="2">
    <source>
        <dbReference type="Proteomes" id="UP001595803"/>
    </source>
</evidence>
<reference evidence="2" key="1">
    <citation type="journal article" date="2019" name="Int. J. Syst. Evol. Microbiol.">
        <title>The Global Catalogue of Microorganisms (GCM) 10K type strain sequencing project: providing services to taxonomists for standard genome sequencing and annotation.</title>
        <authorList>
            <consortium name="The Broad Institute Genomics Platform"/>
            <consortium name="The Broad Institute Genome Sequencing Center for Infectious Disease"/>
            <person name="Wu L."/>
            <person name="Ma J."/>
        </authorList>
    </citation>
    <scope>NUCLEOTIDE SEQUENCE [LARGE SCALE GENOMIC DNA]</scope>
    <source>
        <strain evidence="2">CCTCC AB 2017081</strain>
    </source>
</reference>
<dbReference type="EMBL" id="JBHRZG010000002">
    <property type="protein sequence ID" value="MFC3831869.1"/>
    <property type="molecule type" value="Genomic_DNA"/>
</dbReference>
<comment type="caution">
    <text evidence="1">The sequence shown here is derived from an EMBL/GenBank/DDBJ whole genome shotgun (WGS) entry which is preliminary data.</text>
</comment>
<protein>
    <submittedName>
        <fullName evidence="1">Uncharacterized protein</fullName>
    </submittedName>
</protein>
<organism evidence="1 2">
    <name type="scientific">Deinococcus rufus</name>
    <dbReference type="NCBI Taxonomy" id="2136097"/>
    <lineage>
        <taxon>Bacteria</taxon>
        <taxon>Thermotogati</taxon>
        <taxon>Deinococcota</taxon>
        <taxon>Deinococci</taxon>
        <taxon>Deinococcales</taxon>
        <taxon>Deinococcaceae</taxon>
        <taxon>Deinococcus</taxon>
    </lineage>
</organism>
<keyword evidence="2" id="KW-1185">Reference proteome</keyword>
<dbReference type="Proteomes" id="UP001595803">
    <property type="component" value="Unassembled WGS sequence"/>
</dbReference>
<accession>A0ABV7Z489</accession>
<name>A0ABV7Z489_9DEIO</name>
<proteinExistence type="predicted"/>
<dbReference type="RefSeq" id="WP_322473918.1">
    <property type="nucleotide sequence ID" value="NZ_JBHRZG010000002.1"/>
</dbReference>
<evidence type="ECO:0000313" key="1">
    <source>
        <dbReference type="EMBL" id="MFC3831869.1"/>
    </source>
</evidence>